<feature type="region of interest" description="Disordered" evidence="1">
    <location>
        <begin position="1"/>
        <end position="40"/>
    </location>
</feature>
<comment type="caution">
    <text evidence="2">The sequence shown here is derived from an EMBL/GenBank/DDBJ whole genome shotgun (WGS) entry which is preliminary data.</text>
</comment>
<gene>
    <name evidence="2" type="ORF">BOKJ2_LOCUS3682</name>
</gene>
<evidence type="ECO:0000313" key="2">
    <source>
        <dbReference type="EMBL" id="CAD5211414.1"/>
    </source>
</evidence>
<dbReference type="EMBL" id="CAJFCW020000002">
    <property type="protein sequence ID" value="CAG9093415.1"/>
    <property type="molecule type" value="Genomic_DNA"/>
</dbReference>
<organism evidence="2 3">
    <name type="scientific">Bursaphelenchus okinawaensis</name>
    <dbReference type="NCBI Taxonomy" id="465554"/>
    <lineage>
        <taxon>Eukaryota</taxon>
        <taxon>Metazoa</taxon>
        <taxon>Ecdysozoa</taxon>
        <taxon>Nematoda</taxon>
        <taxon>Chromadorea</taxon>
        <taxon>Rhabditida</taxon>
        <taxon>Tylenchina</taxon>
        <taxon>Tylenchomorpha</taxon>
        <taxon>Aphelenchoidea</taxon>
        <taxon>Aphelenchoididae</taxon>
        <taxon>Bursaphelenchus</taxon>
    </lineage>
</organism>
<protein>
    <submittedName>
        <fullName evidence="2">Uncharacterized protein</fullName>
    </submittedName>
</protein>
<sequence>MSRCEEGKAKSMTGDASKEEGVNRIVPRLSSPEGRGEDLVHVETRPLFPTKKNSFTIGFIRSPGNGLVPQGPRLQDGWDQVQSCQHLRRHYCGIYCS</sequence>
<dbReference type="EMBL" id="CAJFDH010000002">
    <property type="protein sequence ID" value="CAD5211414.1"/>
    <property type="molecule type" value="Genomic_DNA"/>
</dbReference>
<name>A0A811K7U0_9BILA</name>
<dbReference type="Proteomes" id="UP000783686">
    <property type="component" value="Unassembled WGS sequence"/>
</dbReference>
<proteinExistence type="predicted"/>
<dbReference type="Proteomes" id="UP000614601">
    <property type="component" value="Unassembled WGS sequence"/>
</dbReference>
<evidence type="ECO:0000313" key="3">
    <source>
        <dbReference type="Proteomes" id="UP000614601"/>
    </source>
</evidence>
<reference evidence="2" key="1">
    <citation type="submission" date="2020-09" db="EMBL/GenBank/DDBJ databases">
        <authorList>
            <person name="Kikuchi T."/>
        </authorList>
    </citation>
    <scope>NUCLEOTIDE SEQUENCE</scope>
    <source>
        <strain evidence="2">SH1</strain>
    </source>
</reference>
<dbReference type="AlphaFoldDB" id="A0A811K7U0"/>
<keyword evidence="3" id="KW-1185">Reference proteome</keyword>
<evidence type="ECO:0000256" key="1">
    <source>
        <dbReference type="SAM" id="MobiDB-lite"/>
    </source>
</evidence>
<accession>A0A811K7U0</accession>